<evidence type="ECO:0000313" key="1">
    <source>
        <dbReference type="EnsemblMetazoa" id="G27102.3:cds"/>
    </source>
</evidence>
<dbReference type="AlphaFoldDB" id="A0A8W8LDV9"/>
<dbReference type="EnsemblMetazoa" id="G27102.3">
    <property type="protein sequence ID" value="G27102.3:cds"/>
    <property type="gene ID" value="G27102"/>
</dbReference>
<name>A0A8W8LDV9_MAGGI</name>
<dbReference type="Proteomes" id="UP000005408">
    <property type="component" value="Unassembled WGS sequence"/>
</dbReference>
<proteinExistence type="predicted"/>
<accession>A0A8W8LDV9</accession>
<protein>
    <submittedName>
        <fullName evidence="1">Uncharacterized protein</fullName>
    </submittedName>
</protein>
<evidence type="ECO:0000313" key="2">
    <source>
        <dbReference type="Proteomes" id="UP000005408"/>
    </source>
</evidence>
<keyword evidence="2" id="KW-1185">Reference proteome</keyword>
<sequence>MIYCTEFVILQSALQLVDKVQQNGQNISSNEDRANSSVNVLKLAVQEIVQGVEEDNEPEEQLLWSKRIHCTVLYKVLTLHYEESLEKLSVEIIDDFSDGPIEPQKIDSRDALSSILPPVSLSLYFNIVQQCDWFHFFTEVRLFCNL</sequence>
<reference evidence="1" key="1">
    <citation type="submission" date="2022-08" db="UniProtKB">
        <authorList>
            <consortium name="EnsemblMetazoa"/>
        </authorList>
    </citation>
    <scope>IDENTIFICATION</scope>
    <source>
        <strain evidence="1">05x7-T-G4-1.051#20</strain>
    </source>
</reference>
<organism evidence="1 2">
    <name type="scientific">Magallana gigas</name>
    <name type="common">Pacific oyster</name>
    <name type="synonym">Crassostrea gigas</name>
    <dbReference type="NCBI Taxonomy" id="29159"/>
    <lineage>
        <taxon>Eukaryota</taxon>
        <taxon>Metazoa</taxon>
        <taxon>Spiralia</taxon>
        <taxon>Lophotrochozoa</taxon>
        <taxon>Mollusca</taxon>
        <taxon>Bivalvia</taxon>
        <taxon>Autobranchia</taxon>
        <taxon>Pteriomorphia</taxon>
        <taxon>Ostreida</taxon>
        <taxon>Ostreoidea</taxon>
        <taxon>Ostreidae</taxon>
        <taxon>Magallana</taxon>
    </lineage>
</organism>